<dbReference type="InterPro" id="IPR012334">
    <property type="entry name" value="Pectin_lyas_fold"/>
</dbReference>
<evidence type="ECO:0000256" key="1">
    <source>
        <dbReference type="ARBA" id="ARBA00000695"/>
    </source>
</evidence>
<dbReference type="SUPFAM" id="SSF57180">
    <property type="entry name" value="Cellulose-binding domain"/>
    <property type="match status" value="1"/>
</dbReference>
<dbReference type="PANTHER" id="PTHR33407">
    <property type="entry name" value="PECTATE LYASE F-RELATED"/>
    <property type="match status" value="1"/>
</dbReference>
<protein>
    <recommendedName>
        <fullName evidence="10">Pectate lyase</fullName>
        <ecNumber evidence="10">4.2.2.2</ecNumber>
    </recommendedName>
</protein>
<dbReference type="Pfam" id="PF00734">
    <property type="entry name" value="CBM_1"/>
    <property type="match status" value="1"/>
</dbReference>
<feature type="chain" id="PRO_5045005544" description="Pectate lyase" evidence="10">
    <location>
        <begin position="20"/>
        <end position="337"/>
    </location>
</feature>
<evidence type="ECO:0000256" key="10">
    <source>
        <dbReference type="RuleBase" id="RU367009"/>
    </source>
</evidence>
<feature type="domain" description="CBM1" evidence="12">
    <location>
        <begin position="21"/>
        <end position="57"/>
    </location>
</feature>
<evidence type="ECO:0000256" key="7">
    <source>
        <dbReference type="ARBA" id="ARBA00022837"/>
    </source>
</evidence>
<keyword evidence="8 10" id="KW-0456">Lyase</keyword>
<organism evidence="13 14">
    <name type="scientific">Discina gigas</name>
    <dbReference type="NCBI Taxonomy" id="1032678"/>
    <lineage>
        <taxon>Eukaryota</taxon>
        <taxon>Fungi</taxon>
        <taxon>Dikarya</taxon>
        <taxon>Ascomycota</taxon>
        <taxon>Pezizomycotina</taxon>
        <taxon>Pezizomycetes</taxon>
        <taxon>Pezizales</taxon>
        <taxon>Discinaceae</taxon>
        <taxon>Discina</taxon>
    </lineage>
</organism>
<keyword evidence="14" id="KW-1185">Reference proteome</keyword>
<dbReference type="Pfam" id="PF03211">
    <property type="entry name" value="Pectate_lyase"/>
    <property type="match status" value="1"/>
</dbReference>
<comment type="function">
    <text evidence="9 10">Pectinolytic enzyme consist of four classes of enzymes: pectin lyase, polygalacturonase, pectin methylesterase and rhamnogalacturonase. Among pectinolytic enzymes, pectin lyase is the most important in depolymerization of pectin, since it cleaves internal glycosidic bonds of highly methylated pectins. Favors pectate, the anion, over pectin, the methyl ester.</text>
</comment>
<dbReference type="InterPro" id="IPR035971">
    <property type="entry name" value="CBD_sf"/>
</dbReference>
<keyword evidence="5 10" id="KW-0964">Secreted</keyword>
<feature type="region of interest" description="Disordered" evidence="11">
    <location>
        <begin position="64"/>
        <end position="133"/>
    </location>
</feature>
<dbReference type="Proteomes" id="UP001447188">
    <property type="component" value="Unassembled WGS sequence"/>
</dbReference>
<evidence type="ECO:0000256" key="9">
    <source>
        <dbReference type="ARBA" id="ARBA00025679"/>
    </source>
</evidence>
<name>A0ABR3GDA4_9PEZI</name>
<comment type="similarity">
    <text evidence="4 10">Belongs to the polysaccharide lyase 3 family.</text>
</comment>
<keyword evidence="7 10" id="KW-0106">Calcium</keyword>
<dbReference type="InterPro" id="IPR000254">
    <property type="entry name" value="CBD"/>
</dbReference>
<evidence type="ECO:0000256" key="8">
    <source>
        <dbReference type="ARBA" id="ARBA00023239"/>
    </source>
</evidence>
<comment type="catalytic activity">
    <reaction evidence="1 10">
        <text>Eliminative cleavage of (1-&gt;4)-alpha-D-galacturonan to give oligosaccharides with 4-deoxy-alpha-D-galact-4-enuronosyl groups at their non-reducing ends.</text>
        <dbReference type="EC" id="4.2.2.2"/>
    </reaction>
</comment>
<keyword evidence="6 10" id="KW-0732">Signal</keyword>
<evidence type="ECO:0000256" key="11">
    <source>
        <dbReference type="SAM" id="MobiDB-lite"/>
    </source>
</evidence>
<dbReference type="EMBL" id="JBBBZM010000108">
    <property type="protein sequence ID" value="KAL0633952.1"/>
    <property type="molecule type" value="Genomic_DNA"/>
</dbReference>
<sequence>MHSLSTVILVSLGALAVSAQSTAAPYGQCGGSGWTGASVCPSGWVCTAANEWYSQCIEGSAATTTKAGSTTTKSTTATSTTKASSTTSKATTTAGTTAAPPPPPPAGGTPTGLTTVFPKPVASTSRSSPITVAAGGSYDGNMWRYDRNPKVCAEQDETGEADTIFILEAGATLSNVFIGPAQAEGVHCRGTCTLNNVWWEDVCEDGATFKQTSGTSYINGGGAKGAADKVFQHNGLGTLSIKNFFANNFGKLYRSCGNCSNNGGARHVIVDNVVATDGDVLVGINTNYGDTAKISNSCVNGPDICDLFKGTTSGEPSKIGTGPDGTYCIATGMRTNC</sequence>
<proteinExistence type="inferred from homology"/>
<evidence type="ECO:0000313" key="14">
    <source>
        <dbReference type="Proteomes" id="UP001447188"/>
    </source>
</evidence>
<evidence type="ECO:0000313" key="13">
    <source>
        <dbReference type="EMBL" id="KAL0633952.1"/>
    </source>
</evidence>
<dbReference type="PANTHER" id="PTHR33407:SF9">
    <property type="entry name" value="PECTATE LYASE F-RELATED"/>
    <property type="match status" value="1"/>
</dbReference>
<reference evidence="13 14" key="1">
    <citation type="submission" date="2024-02" db="EMBL/GenBank/DDBJ databases">
        <title>Discinaceae phylogenomics.</title>
        <authorList>
            <person name="Dirks A.C."/>
            <person name="James T.Y."/>
        </authorList>
    </citation>
    <scope>NUCLEOTIDE SEQUENCE [LARGE SCALE GENOMIC DNA]</scope>
    <source>
        <strain evidence="13 14">ACD0624</strain>
    </source>
</reference>
<evidence type="ECO:0000256" key="4">
    <source>
        <dbReference type="ARBA" id="ARBA00006463"/>
    </source>
</evidence>
<evidence type="ECO:0000256" key="6">
    <source>
        <dbReference type="ARBA" id="ARBA00022729"/>
    </source>
</evidence>
<evidence type="ECO:0000256" key="5">
    <source>
        <dbReference type="ARBA" id="ARBA00022525"/>
    </source>
</evidence>
<evidence type="ECO:0000256" key="3">
    <source>
        <dbReference type="ARBA" id="ARBA00004613"/>
    </source>
</evidence>
<feature type="signal peptide" evidence="10">
    <location>
        <begin position="1"/>
        <end position="19"/>
    </location>
</feature>
<dbReference type="PROSITE" id="PS51164">
    <property type="entry name" value="CBM1_2"/>
    <property type="match status" value="1"/>
</dbReference>
<dbReference type="SMART" id="SM00236">
    <property type="entry name" value="fCBD"/>
    <property type="match status" value="1"/>
</dbReference>
<comment type="cofactor">
    <cofactor evidence="2 10">
        <name>Ca(2+)</name>
        <dbReference type="ChEBI" id="CHEBI:29108"/>
    </cofactor>
</comment>
<feature type="compositionally biased region" description="Low complexity" evidence="11">
    <location>
        <begin position="64"/>
        <end position="98"/>
    </location>
</feature>
<dbReference type="InterPro" id="IPR011050">
    <property type="entry name" value="Pectin_lyase_fold/virulence"/>
</dbReference>
<dbReference type="SUPFAM" id="SSF51126">
    <property type="entry name" value="Pectin lyase-like"/>
    <property type="match status" value="1"/>
</dbReference>
<dbReference type="InterPro" id="IPR004898">
    <property type="entry name" value="Pectate_lyase_PlyH/PlyE-like"/>
</dbReference>
<evidence type="ECO:0000259" key="12">
    <source>
        <dbReference type="PROSITE" id="PS51164"/>
    </source>
</evidence>
<dbReference type="EC" id="4.2.2.2" evidence="10"/>
<accession>A0ABR3GDA4</accession>
<comment type="subcellular location">
    <subcellularLocation>
        <location evidence="3 10">Secreted</location>
    </subcellularLocation>
</comment>
<evidence type="ECO:0000256" key="2">
    <source>
        <dbReference type="ARBA" id="ARBA00001913"/>
    </source>
</evidence>
<dbReference type="PROSITE" id="PS00562">
    <property type="entry name" value="CBM1_1"/>
    <property type="match status" value="1"/>
</dbReference>
<dbReference type="Gene3D" id="2.160.20.10">
    <property type="entry name" value="Single-stranded right-handed beta-helix, Pectin lyase-like"/>
    <property type="match status" value="1"/>
</dbReference>
<comment type="caution">
    <text evidence="13">The sequence shown here is derived from an EMBL/GenBank/DDBJ whole genome shotgun (WGS) entry which is preliminary data.</text>
</comment>
<gene>
    <name evidence="13" type="ORF">Q9L58_007135</name>
</gene>